<comment type="similarity">
    <text evidence="9 10">Belongs to the peptidase M15D family.</text>
</comment>
<dbReference type="GO" id="GO:0006508">
    <property type="term" value="P:proteolysis"/>
    <property type="evidence" value="ECO:0007669"/>
    <property type="project" value="UniProtKB-KW"/>
</dbReference>
<feature type="signal peptide" evidence="11">
    <location>
        <begin position="1"/>
        <end position="21"/>
    </location>
</feature>
<evidence type="ECO:0000313" key="13">
    <source>
        <dbReference type="Proteomes" id="UP000243105"/>
    </source>
</evidence>
<keyword evidence="5 9" id="KW-0862">Zinc</keyword>
<dbReference type="Gene3D" id="3.30.1380.10">
    <property type="match status" value="1"/>
</dbReference>
<dbReference type="SUPFAM" id="SSF55166">
    <property type="entry name" value="Hedgehog/DD-peptidase"/>
    <property type="match status" value="1"/>
</dbReference>
<keyword evidence="2 9" id="KW-0645">Protease</keyword>
<evidence type="ECO:0000256" key="2">
    <source>
        <dbReference type="ARBA" id="ARBA00022670"/>
    </source>
</evidence>
<comment type="cofactor">
    <cofactor evidence="9">
        <name>Zn(2+)</name>
        <dbReference type="ChEBI" id="CHEBI:29105"/>
    </cofactor>
    <text evidence="9">Binds 1 zinc ion per subunit.</text>
</comment>
<dbReference type="PANTHER" id="PTHR43126:SF1">
    <property type="entry name" value="D-ALANYL-D-ALANINE DIPEPTIDASE"/>
    <property type="match status" value="1"/>
</dbReference>
<dbReference type="PANTHER" id="PTHR43126">
    <property type="entry name" value="D-ALANYL-D-ALANINE DIPEPTIDASE"/>
    <property type="match status" value="1"/>
</dbReference>
<dbReference type="InterPro" id="IPR009045">
    <property type="entry name" value="Zn_M74/Hedgehog-like"/>
</dbReference>
<evidence type="ECO:0000256" key="5">
    <source>
        <dbReference type="ARBA" id="ARBA00022833"/>
    </source>
</evidence>
<evidence type="ECO:0000256" key="1">
    <source>
        <dbReference type="ARBA" id="ARBA00001362"/>
    </source>
</evidence>
<name>A0A916LHP2_KRYT1</name>
<feature type="active site" description="Proton donor/acceptor" evidence="9">
    <location>
        <position position="185"/>
    </location>
</feature>
<comment type="function">
    <text evidence="9 10">Catalyzes hydrolysis of the D-alanyl-D-alanine dipeptide.</text>
</comment>
<evidence type="ECO:0000256" key="6">
    <source>
        <dbReference type="ARBA" id="ARBA00022997"/>
    </source>
</evidence>
<dbReference type="GO" id="GO:0071555">
    <property type="term" value="P:cell wall organization"/>
    <property type="evidence" value="ECO:0007669"/>
    <property type="project" value="UniProtKB-KW"/>
</dbReference>
<comment type="caution">
    <text evidence="12">The sequence shown here is derived from an EMBL/GenBank/DDBJ whole genome shotgun (WGS) entry which is preliminary data.</text>
</comment>
<feature type="site" description="Transition state stabilizer" evidence="9">
    <location>
        <position position="94"/>
    </location>
</feature>
<keyword evidence="8 10" id="KW-0961">Cell wall biogenesis/degradation</keyword>
<keyword evidence="7 9" id="KW-0482">Metalloprotease</keyword>
<protein>
    <recommendedName>
        <fullName evidence="9 10">D-alanyl-D-alanine dipeptidase</fullName>
        <shortName evidence="9 10">D-Ala-D-Ala dipeptidase</shortName>
        <ecNumber evidence="9 10">3.4.13.22</ecNumber>
    </recommendedName>
</protein>
<dbReference type="GO" id="GO:0008270">
    <property type="term" value="F:zinc ion binding"/>
    <property type="evidence" value="ECO:0007669"/>
    <property type="project" value="UniProtKB-UniRule"/>
</dbReference>
<dbReference type="EC" id="3.4.13.22" evidence="9 10"/>
<keyword evidence="4 9" id="KW-0378">Hydrolase</keyword>
<dbReference type="Pfam" id="PF01427">
    <property type="entry name" value="Peptidase_M15"/>
    <property type="match status" value="1"/>
</dbReference>
<evidence type="ECO:0000313" key="12">
    <source>
        <dbReference type="EMBL" id="CUS95990.1"/>
    </source>
</evidence>
<dbReference type="NCBIfam" id="NF007557">
    <property type="entry name" value="PRK10178.1"/>
    <property type="match status" value="1"/>
</dbReference>
<reference evidence="12 13" key="1">
    <citation type="submission" date="2015-11" db="EMBL/GenBank/DDBJ databases">
        <authorList>
            <person name="Varghese N."/>
        </authorList>
    </citation>
    <scope>NUCLEOTIDE SEQUENCE [LARGE SCALE GENOMIC DNA]</scope>
    <source>
        <strain evidence="12 13">JGI-25</strain>
    </source>
</reference>
<dbReference type="PIRSF" id="PIRSF026671">
    <property type="entry name" value="AA_dipeptidase"/>
    <property type="match status" value="1"/>
</dbReference>
<evidence type="ECO:0000256" key="8">
    <source>
        <dbReference type="ARBA" id="ARBA00023316"/>
    </source>
</evidence>
<keyword evidence="11" id="KW-0732">Signal</keyword>
<dbReference type="Proteomes" id="UP000243105">
    <property type="component" value="Unassembled WGS sequence"/>
</dbReference>
<evidence type="ECO:0000256" key="11">
    <source>
        <dbReference type="SAM" id="SignalP"/>
    </source>
</evidence>
<organism evidence="12 13">
    <name type="scientific">Kryptobacter tengchongensis</name>
    <dbReference type="NCBI Taxonomy" id="1643429"/>
    <lineage>
        <taxon>Bacteria</taxon>
        <taxon>Pseudomonadati</taxon>
        <taxon>Candidatus Kryptoniota</taxon>
        <taxon>Candidatus Kryptobacter</taxon>
    </lineage>
</organism>
<evidence type="ECO:0000256" key="3">
    <source>
        <dbReference type="ARBA" id="ARBA00022723"/>
    </source>
</evidence>
<dbReference type="GO" id="GO:0160237">
    <property type="term" value="F:D-Ala-D-Ala dipeptidase activity"/>
    <property type="evidence" value="ECO:0007669"/>
    <property type="project" value="UniProtKB-EC"/>
</dbReference>
<keyword evidence="6 9" id="KW-0224">Dipeptidase</keyword>
<gene>
    <name evidence="12" type="ORF">JGI25_00035</name>
</gene>
<sequence>MKVKFSLLLIFFLLLTKNLLAQFSHEDTILVDIQKINPRIKIDIKYATEDNFTGRKLYSVPKCFLRRFVALKLDSVQKELEKIGLGLKVWDCYRPLSVQEILWSIVPDERYVANPAKGSRHNRGCAVDLTLVDSLGNELPMPTKYDDFTEKAHRNYKDLPDTVVKNRKLLEDVMKKYGFIPLPSEWWHFDFEGWEKFSILDIPLEKLINEKK</sequence>
<comment type="catalytic activity">
    <reaction evidence="1 9 10">
        <text>D-alanyl-D-alanine + H2O = 2 D-alanine</text>
        <dbReference type="Rhea" id="RHEA:20661"/>
        <dbReference type="ChEBI" id="CHEBI:15377"/>
        <dbReference type="ChEBI" id="CHEBI:57416"/>
        <dbReference type="ChEBI" id="CHEBI:57822"/>
        <dbReference type="EC" id="3.4.13.22"/>
    </reaction>
</comment>
<feature type="chain" id="PRO_5037241042" description="D-alanyl-D-alanine dipeptidase" evidence="11">
    <location>
        <begin position="22"/>
        <end position="212"/>
    </location>
</feature>
<feature type="binding site" evidence="9">
    <location>
        <position position="128"/>
    </location>
    <ligand>
        <name>Zn(2+)</name>
        <dbReference type="ChEBI" id="CHEBI:29105"/>
        <note>catalytic</note>
    </ligand>
</feature>
<feature type="binding site" evidence="9">
    <location>
        <position position="121"/>
    </location>
    <ligand>
        <name>Zn(2+)</name>
        <dbReference type="ChEBI" id="CHEBI:29105"/>
        <note>catalytic</note>
    </ligand>
</feature>
<keyword evidence="3 9" id="KW-0479">Metal-binding</keyword>
<evidence type="ECO:0000256" key="9">
    <source>
        <dbReference type="HAMAP-Rule" id="MF_01924"/>
    </source>
</evidence>
<dbReference type="CDD" id="cd14840">
    <property type="entry name" value="D-Ala-D-Ala_dipeptidase_Aad"/>
    <property type="match status" value="1"/>
</dbReference>
<dbReference type="EMBL" id="CZVV01000001">
    <property type="protein sequence ID" value="CUS95990.1"/>
    <property type="molecule type" value="Genomic_DNA"/>
</dbReference>
<proteinExistence type="inferred from homology"/>
<accession>A0A916LHP2</accession>
<dbReference type="RefSeq" id="WP_072263433.1">
    <property type="nucleotide sequence ID" value="NZ_CZVV01000001.1"/>
</dbReference>
<feature type="binding site" evidence="9">
    <location>
        <position position="188"/>
    </location>
    <ligand>
        <name>Zn(2+)</name>
        <dbReference type="ChEBI" id="CHEBI:29105"/>
        <note>catalytic</note>
    </ligand>
</feature>
<evidence type="ECO:0000256" key="4">
    <source>
        <dbReference type="ARBA" id="ARBA00022801"/>
    </source>
</evidence>
<evidence type="ECO:0000256" key="7">
    <source>
        <dbReference type="ARBA" id="ARBA00023049"/>
    </source>
</evidence>
<dbReference type="AlphaFoldDB" id="A0A916LHP2"/>
<dbReference type="HAMAP" id="MF_01924">
    <property type="entry name" value="A_A_dipeptidase"/>
    <property type="match status" value="1"/>
</dbReference>
<evidence type="ECO:0000256" key="10">
    <source>
        <dbReference type="PIRNR" id="PIRNR026671"/>
    </source>
</evidence>
<dbReference type="InterPro" id="IPR000755">
    <property type="entry name" value="A_A_dipeptidase"/>
</dbReference>
<dbReference type="GO" id="GO:0008237">
    <property type="term" value="F:metallopeptidase activity"/>
    <property type="evidence" value="ECO:0007669"/>
    <property type="project" value="UniProtKB-KW"/>
</dbReference>